<dbReference type="AlphaFoldDB" id="A0A0E9N7X0"/>
<protein>
    <recommendedName>
        <fullName evidence="3">AB hydrolase-1 domain-containing protein</fullName>
    </recommendedName>
</protein>
<evidence type="ECO:0000259" key="3">
    <source>
        <dbReference type="Pfam" id="PF00561"/>
    </source>
</evidence>
<dbReference type="STRING" id="698492.A0A0E9N7X0"/>
<feature type="domain" description="AB hydrolase-1" evidence="3">
    <location>
        <begin position="43"/>
        <end position="277"/>
    </location>
</feature>
<dbReference type="OMA" id="FLGMSDN"/>
<dbReference type="Gene3D" id="3.40.50.1820">
    <property type="entry name" value="alpha/beta hydrolase"/>
    <property type="match status" value="1"/>
</dbReference>
<dbReference type="InterPro" id="IPR029058">
    <property type="entry name" value="AB_hydrolase_fold"/>
</dbReference>
<sequence>MLPALRRIILVQGVARRGLATSSTVQLAYYKQDPDQQQDGASPLIIMHGLFGSKQNWRSLSKAFARDLNRQVFCLDLRNHGDSPHTDRHDYESMAGDVAAFIQEQKLDSPILMGHSMGAKVAMTLALQNPDLVHRLIAVDNAPVNAILSRDFARYVRAMKRIDQAKVSKQSEADEILKEDEQNIGIRQFLLTNMFRDPETKTLKFRIPLDVLAKSLDRMGEFPYLPETHRYAKPTLFVRGTTSHYVPDDIIPLIGRFFPRFTLNSIEAGHWVQAEKPNEFKEAVETWIKDQETD</sequence>
<comment type="caution">
    <text evidence="4">The sequence shown here is derived from an EMBL/GenBank/DDBJ whole genome shotgun (WGS) entry which is preliminary data.</text>
</comment>
<dbReference type="PRINTS" id="PR00111">
    <property type="entry name" value="ABHYDROLASE"/>
</dbReference>
<comment type="similarity">
    <text evidence="1">Belongs to the AB hydrolase superfamily.</text>
</comment>
<keyword evidence="5" id="KW-1185">Reference proteome</keyword>
<reference evidence="4 5" key="1">
    <citation type="journal article" date="2011" name="J. Gen. Appl. Microbiol.">
        <title>Draft genome sequencing of the enigmatic yeast Saitoella complicata.</title>
        <authorList>
            <person name="Nishida H."/>
            <person name="Hamamoto M."/>
            <person name="Sugiyama J."/>
        </authorList>
    </citation>
    <scope>NUCLEOTIDE SEQUENCE [LARGE SCALE GENOMIC DNA]</scope>
    <source>
        <strain evidence="4 5">NRRL Y-17804</strain>
    </source>
</reference>
<evidence type="ECO:0000313" key="5">
    <source>
        <dbReference type="Proteomes" id="UP000033140"/>
    </source>
</evidence>
<dbReference type="PANTHER" id="PTHR46118:SF4">
    <property type="entry name" value="PROTEIN ABHD11"/>
    <property type="match status" value="1"/>
</dbReference>
<dbReference type="PRINTS" id="PR00412">
    <property type="entry name" value="EPOXHYDRLASE"/>
</dbReference>
<dbReference type="GO" id="GO:0052689">
    <property type="term" value="F:carboxylic ester hydrolase activity"/>
    <property type="evidence" value="ECO:0007669"/>
    <property type="project" value="TreeGrafter"/>
</dbReference>
<dbReference type="SUPFAM" id="SSF53474">
    <property type="entry name" value="alpha/beta-Hydrolases"/>
    <property type="match status" value="1"/>
</dbReference>
<evidence type="ECO:0000256" key="2">
    <source>
        <dbReference type="ARBA" id="ARBA00022801"/>
    </source>
</evidence>
<organism evidence="4 5">
    <name type="scientific">Saitoella complicata (strain BCRC 22490 / CBS 7301 / JCM 7358 / NBRC 10748 / NRRL Y-17804)</name>
    <dbReference type="NCBI Taxonomy" id="698492"/>
    <lineage>
        <taxon>Eukaryota</taxon>
        <taxon>Fungi</taxon>
        <taxon>Dikarya</taxon>
        <taxon>Ascomycota</taxon>
        <taxon>Taphrinomycotina</taxon>
        <taxon>Taphrinomycotina incertae sedis</taxon>
        <taxon>Saitoella</taxon>
    </lineage>
</organism>
<name>A0A0E9N7X0_SAICN</name>
<dbReference type="InterPro" id="IPR000073">
    <property type="entry name" value="AB_hydrolase_1"/>
</dbReference>
<dbReference type="PANTHER" id="PTHR46118">
    <property type="entry name" value="PROTEIN ABHD11"/>
    <property type="match status" value="1"/>
</dbReference>
<reference evidence="4 5" key="2">
    <citation type="journal article" date="2014" name="J. Gen. Appl. Microbiol.">
        <title>The early diverging ascomycetous budding yeast Saitoella complicata has three histone deacetylases belonging to the Clr6, Hos2, and Rpd3 lineages.</title>
        <authorList>
            <person name="Nishida H."/>
            <person name="Matsumoto T."/>
            <person name="Kondo S."/>
            <person name="Hamamoto M."/>
            <person name="Yoshikawa H."/>
        </authorList>
    </citation>
    <scope>NUCLEOTIDE SEQUENCE [LARGE SCALE GENOMIC DNA]</scope>
    <source>
        <strain evidence="4 5">NRRL Y-17804</strain>
    </source>
</reference>
<evidence type="ECO:0000313" key="4">
    <source>
        <dbReference type="EMBL" id="GAO45883.1"/>
    </source>
</evidence>
<dbReference type="InterPro" id="IPR000639">
    <property type="entry name" value="Epox_hydrolase-like"/>
</dbReference>
<dbReference type="Pfam" id="PF00561">
    <property type="entry name" value="Abhydrolase_1"/>
    <property type="match status" value="1"/>
</dbReference>
<accession>A0A0E9N7X0</accession>
<gene>
    <name evidence="4" type="ORF">G7K_0129-t1</name>
</gene>
<dbReference type="GO" id="GO:0005739">
    <property type="term" value="C:mitochondrion"/>
    <property type="evidence" value="ECO:0007669"/>
    <property type="project" value="TreeGrafter"/>
</dbReference>
<dbReference type="FunFam" id="3.40.50.1820:FF:000039">
    <property type="entry name" value="Esterase ybfF"/>
    <property type="match status" value="1"/>
</dbReference>
<dbReference type="Proteomes" id="UP000033140">
    <property type="component" value="Unassembled WGS sequence"/>
</dbReference>
<keyword evidence="2" id="KW-0378">Hydrolase</keyword>
<dbReference type="EMBL" id="BACD03000001">
    <property type="protein sequence ID" value="GAO45883.1"/>
    <property type="molecule type" value="Genomic_DNA"/>
</dbReference>
<evidence type="ECO:0000256" key="1">
    <source>
        <dbReference type="ARBA" id="ARBA00008645"/>
    </source>
</evidence>
<reference evidence="4 5" key="3">
    <citation type="journal article" date="2015" name="Genome Announc.">
        <title>Draft Genome Sequence of the Archiascomycetous Yeast Saitoella complicata.</title>
        <authorList>
            <person name="Yamauchi K."/>
            <person name="Kondo S."/>
            <person name="Hamamoto M."/>
            <person name="Takahashi Y."/>
            <person name="Ogura Y."/>
            <person name="Hayashi T."/>
            <person name="Nishida H."/>
        </authorList>
    </citation>
    <scope>NUCLEOTIDE SEQUENCE [LARGE SCALE GENOMIC DNA]</scope>
    <source>
        <strain evidence="4 5">NRRL Y-17804</strain>
    </source>
</reference>
<proteinExistence type="inferred from homology"/>